<feature type="transmembrane region" description="Helical" evidence="11">
    <location>
        <begin position="140"/>
        <end position="157"/>
    </location>
</feature>
<keyword evidence="5" id="KW-0441">Lipid A biosynthesis</keyword>
<proteinExistence type="predicted"/>
<evidence type="ECO:0000256" key="1">
    <source>
        <dbReference type="ARBA" id="ARBA00004651"/>
    </source>
</evidence>
<feature type="transmembrane region" description="Helical" evidence="11">
    <location>
        <begin position="57"/>
        <end position="75"/>
    </location>
</feature>
<dbReference type="SUPFAM" id="SSF103481">
    <property type="entry name" value="Multidrug resistance efflux transporter EmrE"/>
    <property type="match status" value="2"/>
</dbReference>
<keyword evidence="2" id="KW-1003">Cell membrane</keyword>
<feature type="transmembrane region" description="Helical" evidence="11">
    <location>
        <begin position="114"/>
        <end position="133"/>
    </location>
</feature>
<feature type="transmembrane region" description="Helical" evidence="11">
    <location>
        <begin position="228"/>
        <end position="251"/>
    </location>
</feature>
<organism evidence="13 14">
    <name type="scientific">Marivita lacus</name>
    <dbReference type="NCBI Taxonomy" id="1323742"/>
    <lineage>
        <taxon>Bacteria</taxon>
        <taxon>Pseudomonadati</taxon>
        <taxon>Pseudomonadota</taxon>
        <taxon>Alphaproteobacteria</taxon>
        <taxon>Rhodobacterales</taxon>
        <taxon>Roseobacteraceae</taxon>
        <taxon>Marivita</taxon>
    </lineage>
</organism>
<dbReference type="Proteomes" id="UP000645462">
    <property type="component" value="Unassembled WGS sequence"/>
</dbReference>
<evidence type="ECO:0000256" key="2">
    <source>
        <dbReference type="ARBA" id="ARBA00022475"/>
    </source>
</evidence>
<sequence length="275" mass="28845">MTAPVLAIVLVAAVLHAVWNALVKTSHDRAITLGLVAAGHCIPALALMPFVPVPVAAAFPFIIASTVIHWGYYYFLNISYRFGDLSLIYPIARGTAPVMVALGAMIWADEILSIWAWIGILTVSAGILILAAVRYADKRGMGAALLTSGIIAAYSVVDGIGIRVSGTPIGYVVWLFAAEIFVAVFVIATRFDRARAISAKARVLGLTGGLISGLAYALALFAKTLAPIGIVSAVRETSVIFAALIGVYWLGEGPARRRLVAASVVALGVMLLALS</sequence>
<dbReference type="InterPro" id="IPR037185">
    <property type="entry name" value="EmrE-like"/>
</dbReference>
<protein>
    <recommendedName>
        <fullName evidence="12">EamA domain-containing protein</fullName>
    </recommendedName>
</protein>
<accession>A0ABQ1K872</accession>
<keyword evidence="4" id="KW-0997">Cell inner membrane</keyword>
<name>A0ABQ1K872_9RHOB</name>
<evidence type="ECO:0000313" key="14">
    <source>
        <dbReference type="Proteomes" id="UP000645462"/>
    </source>
</evidence>
<evidence type="ECO:0000256" key="5">
    <source>
        <dbReference type="ARBA" id="ARBA00022556"/>
    </source>
</evidence>
<evidence type="ECO:0000256" key="11">
    <source>
        <dbReference type="SAM" id="Phobius"/>
    </source>
</evidence>
<keyword evidence="6 11" id="KW-0812">Transmembrane</keyword>
<keyword evidence="3" id="KW-0444">Lipid biosynthesis</keyword>
<comment type="caution">
    <text evidence="13">The sequence shown here is derived from an EMBL/GenBank/DDBJ whole genome shotgun (WGS) entry which is preliminary data.</text>
</comment>
<dbReference type="InterPro" id="IPR000390">
    <property type="entry name" value="Small_drug/metabolite_transptr"/>
</dbReference>
<gene>
    <name evidence="13" type="ORF">GCM10011363_05200</name>
</gene>
<keyword evidence="8 11" id="KW-1133">Transmembrane helix</keyword>
<feature type="transmembrane region" description="Helical" evidence="11">
    <location>
        <begin position="87"/>
        <end position="108"/>
    </location>
</feature>
<dbReference type="EMBL" id="BMFC01000001">
    <property type="protein sequence ID" value="GGB91567.1"/>
    <property type="molecule type" value="Genomic_DNA"/>
</dbReference>
<evidence type="ECO:0000256" key="10">
    <source>
        <dbReference type="ARBA" id="ARBA00023136"/>
    </source>
</evidence>
<keyword evidence="10 11" id="KW-0472">Membrane</keyword>
<comment type="subcellular location">
    <subcellularLocation>
        <location evidence="1">Cell membrane</location>
        <topology evidence="1">Multi-pass membrane protein</topology>
    </subcellularLocation>
</comment>
<feature type="transmembrane region" description="Helical" evidence="11">
    <location>
        <begin position="258"/>
        <end position="274"/>
    </location>
</feature>
<feature type="transmembrane region" description="Helical" evidence="11">
    <location>
        <begin position="6"/>
        <end position="23"/>
    </location>
</feature>
<evidence type="ECO:0000256" key="3">
    <source>
        <dbReference type="ARBA" id="ARBA00022516"/>
    </source>
</evidence>
<feature type="transmembrane region" description="Helical" evidence="11">
    <location>
        <begin position="30"/>
        <end position="51"/>
    </location>
</feature>
<dbReference type="InterPro" id="IPR000620">
    <property type="entry name" value="EamA_dom"/>
</dbReference>
<feature type="transmembrane region" description="Helical" evidence="11">
    <location>
        <begin position="203"/>
        <end position="222"/>
    </location>
</feature>
<keyword evidence="14" id="KW-1185">Reference proteome</keyword>
<evidence type="ECO:0000256" key="6">
    <source>
        <dbReference type="ARBA" id="ARBA00022692"/>
    </source>
</evidence>
<dbReference type="Pfam" id="PF00892">
    <property type="entry name" value="EamA"/>
    <property type="match status" value="1"/>
</dbReference>
<evidence type="ECO:0000259" key="12">
    <source>
        <dbReference type="Pfam" id="PF00892"/>
    </source>
</evidence>
<keyword evidence="9" id="KW-0443">Lipid metabolism</keyword>
<dbReference type="RefSeq" id="WP_188480389.1">
    <property type="nucleotide sequence ID" value="NZ_BMFC01000001.1"/>
</dbReference>
<evidence type="ECO:0000256" key="8">
    <source>
        <dbReference type="ARBA" id="ARBA00022989"/>
    </source>
</evidence>
<dbReference type="PANTHER" id="PTHR30561:SF9">
    <property type="entry name" value="4-AMINO-4-DEOXY-L-ARABINOSE-PHOSPHOUNDECAPRENOL FLIPPASE SUBUNIT ARNF-RELATED"/>
    <property type="match status" value="1"/>
</dbReference>
<reference evidence="14" key="1">
    <citation type="journal article" date="2019" name="Int. J. Syst. Evol. Microbiol.">
        <title>The Global Catalogue of Microorganisms (GCM) 10K type strain sequencing project: providing services to taxonomists for standard genome sequencing and annotation.</title>
        <authorList>
            <consortium name="The Broad Institute Genomics Platform"/>
            <consortium name="The Broad Institute Genome Sequencing Center for Infectious Disease"/>
            <person name="Wu L."/>
            <person name="Ma J."/>
        </authorList>
    </citation>
    <scope>NUCLEOTIDE SEQUENCE [LARGE SCALE GENOMIC DNA]</scope>
    <source>
        <strain evidence="14">CGMCC 1.12478</strain>
    </source>
</reference>
<dbReference type="PANTHER" id="PTHR30561">
    <property type="entry name" value="SMR FAMILY PROTON-DEPENDENT DRUG EFFLUX TRANSPORTER SUGE"/>
    <property type="match status" value="1"/>
</dbReference>
<evidence type="ECO:0000313" key="13">
    <source>
        <dbReference type="EMBL" id="GGB91567.1"/>
    </source>
</evidence>
<evidence type="ECO:0000256" key="7">
    <source>
        <dbReference type="ARBA" id="ARBA00022985"/>
    </source>
</evidence>
<feature type="domain" description="EamA" evidence="12">
    <location>
        <begin position="140"/>
        <end position="273"/>
    </location>
</feature>
<dbReference type="Gene3D" id="1.10.3730.20">
    <property type="match status" value="1"/>
</dbReference>
<evidence type="ECO:0000256" key="4">
    <source>
        <dbReference type="ARBA" id="ARBA00022519"/>
    </source>
</evidence>
<keyword evidence="7" id="KW-0448">Lipopolysaccharide biosynthesis</keyword>
<evidence type="ECO:0000256" key="9">
    <source>
        <dbReference type="ARBA" id="ARBA00023098"/>
    </source>
</evidence>
<feature type="transmembrane region" description="Helical" evidence="11">
    <location>
        <begin position="169"/>
        <end position="191"/>
    </location>
</feature>